<dbReference type="Gramene" id="PRQ17665">
    <property type="protein sequence ID" value="PRQ17665"/>
    <property type="gene ID" value="RchiOBHm_Chr7g0197461"/>
</dbReference>
<dbReference type="Proteomes" id="UP000238479">
    <property type="component" value="Chromosome 7"/>
</dbReference>
<dbReference type="AlphaFoldDB" id="A0A2P6P6V6"/>
<accession>A0A2P6P6V6</accession>
<evidence type="ECO:0000313" key="1">
    <source>
        <dbReference type="EMBL" id="PRQ17665.1"/>
    </source>
</evidence>
<reference evidence="1 2" key="1">
    <citation type="journal article" date="2018" name="Nat. Genet.">
        <title>The Rosa genome provides new insights in the design of modern roses.</title>
        <authorList>
            <person name="Bendahmane M."/>
        </authorList>
    </citation>
    <scope>NUCLEOTIDE SEQUENCE [LARGE SCALE GENOMIC DNA]</scope>
    <source>
        <strain evidence="2">cv. Old Blush</strain>
    </source>
</reference>
<protein>
    <submittedName>
        <fullName evidence="1">Uncharacterized protein</fullName>
    </submittedName>
</protein>
<proteinExistence type="predicted"/>
<dbReference type="EMBL" id="PDCK01000045">
    <property type="protein sequence ID" value="PRQ17665.1"/>
    <property type="molecule type" value="Genomic_DNA"/>
</dbReference>
<gene>
    <name evidence="1" type="ORF">RchiOBHm_Chr7g0197461</name>
</gene>
<organism evidence="1 2">
    <name type="scientific">Rosa chinensis</name>
    <name type="common">China rose</name>
    <dbReference type="NCBI Taxonomy" id="74649"/>
    <lineage>
        <taxon>Eukaryota</taxon>
        <taxon>Viridiplantae</taxon>
        <taxon>Streptophyta</taxon>
        <taxon>Embryophyta</taxon>
        <taxon>Tracheophyta</taxon>
        <taxon>Spermatophyta</taxon>
        <taxon>Magnoliopsida</taxon>
        <taxon>eudicotyledons</taxon>
        <taxon>Gunneridae</taxon>
        <taxon>Pentapetalae</taxon>
        <taxon>rosids</taxon>
        <taxon>fabids</taxon>
        <taxon>Rosales</taxon>
        <taxon>Rosaceae</taxon>
        <taxon>Rosoideae</taxon>
        <taxon>Rosoideae incertae sedis</taxon>
        <taxon>Rosa</taxon>
    </lineage>
</organism>
<keyword evidence="2" id="KW-1185">Reference proteome</keyword>
<evidence type="ECO:0000313" key="2">
    <source>
        <dbReference type="Proteomes" id="UP000238479"/>
    </source>
</evidence>
<comment type="caution">
    <text evidence="1">The sequence shown here is derived from an EMBL/GenBank/DDBJ whole genome shotgun (WGS) entry which is preliminary data.</text>
</comment>
<sequence>MPLLASNVYNNCWGGRVRVLGDGSGKERNRRGKLTRCAYWLWSSLVITITSFCEGERFFLDIVNLNEGG</sequence>
<name>A0A2P6P6V6_ROSCH</name>